<protein>
    <submittedName>
        <fullName evidence="7">Uncharacterized protein</fullName>
    </submittedName>
</protein>
<dbReference type="InterPro" id="IPR050833">
    <property type="entry name" value="Poly_Biosynth_Transport"/>
</dbReference>
<feature type="transmembrane region" description="Helical" evidence="6">
    <location>
        <begin position="126"/>
        <end position="144"/>
    </location>
</feature>
<dbReference type="AlphaFoldDB" id="A0A1G2DZ71"/>
<feature type="transmembrane region" description="Helical" evidence="6">
    <location>
        <begin position="182"/>
        <end position="204"/>
    </location>
</feature>
<sequence>MLRKRIISKNIKYSAVSQAVAFAITLVLFPFIVSHVGKEVYGAYLLVMTFTGYLGVLDFGVTAAATKYVAEFMGKGDREGAKKIISASFSFYLIIGLISAAILLILSFCFDHIFNVEVANKIIMQQLFWVAAGASLFIWAGRAFDGVIQGFQRYDWLAINNVVAAVLTGASAYFIFSRGLGMVWFLSLSYLFIILKYLSAYIIGRYRLLKARIKFPYFDKETFKIIFSFSLFLFFANLLGLLIFDFDNLVIGAFASVSAITLYGVGYSLQRGFRTVNSLIGSPLFPAGADMEGRNEHDKQRELLFKGTKYMTLAFVPLVIITIIFAKLFINNWMGTGFVESILPAQVLIAFWLFNGTIEVGSGLLTAKGYVRVIFKIAVLNALLNVGLSLILVRPLGILGVALGTTIPMILVCFPLLLHQILKVLKVTFQEFFNLAVKKNLGVYLFAVILSILALKFFQPANIFLTISEMGMIYIIVILVGFRFFLSPEERKEIILMVKP</sequence>
<feature type="transmembrane region" description="Helical" evidence="6">
    <location>
        <begin position="91"/>
        <end position="114"/>
    </location>
</feature>
<feature type="transmembrane region" description="Helical" evidence="6">
    <location>
        <begin position="310"/>
        <end position="330"/>
    </location>
</feature>
<keyword evidence="2" id="KW-1003">Cell membrane</keyword>
<keyword evidence="5 6" id="KW-0472">Membrane</keyword>
<gene>
    <name evidence="7" type="ORF">A2Z68_00375</name>
</gene>
<dbReference type="EMBL" id="MHLX01000042">
    <property type="protein sequence ID" value="OGZ18341.1"/>
    <property type="molecule type" value="Genomic_DNA"/>
</dbReference>
<dbReference type="Proteomes" id="UP000176662">
    <property type="component" value="Unassembled WGS sequence"/>
</dbReference>
<feature type="transmembrane region" description="Helical" evidence="6">
    <location>
        <begin position="250"/>
        <end position="269"/>
    </location>
</feature>
<feature type="transmembrane region" description="Helical" evidence="6">
    <location>
        <begin position="464"/>
        <end position="486"/>
    </location>
</feature>
<keyword evidence="3 6" id="KW-0812">Transmembrane</keyword>
<evidence type="ECO:0000256" key="3">
    <source>
        <dbReference type="ARBA" id="ARBA00022692"/>
    </source>
</evidence>
<feature type="transmembrane region" description="Helical" evidence="6">
    <location>
        <begin position="225"/>
        <end position="244"/>
    </location>
</feature>
<comment type="caution">
    <text evidence="7">The sequence shown here is derived from an EMBL/GenBank/DDBJ whole genome shotgun (WGS) entry which is preliminary data.</text>
</comment>
<feature type="transmembrane region" description="Helical" evidence="6">
    <location>
        <begin position="342"/>
        <end position="361"/>
    </location>
</feature>
<organism evidence="7 8">
    <name type="scientific">Candidatus Nealsonbacteria bacterium RBG_13_38_11</name>
    <dbReference type="NCBI Taxonomy" id="1801662"/>
    <lineage>
        <taxon>Bacteria</taxon>
        <taxon>Candidatus Nealsoniibacteriota</taxon>
    </lineage>
</organism>
<reference evidence="7 8" key="1">
    <citation type="journal article" date="2016" name="Nat. Commun.">
        <title>Thousands of microbial genomes shed light on interconnected biogeochemical processes in an aquifer system.</title>
        <authorList>
            <person name="Anantharaman K."/>
            <person name="Brown C.T."/>
            <person name="Hug L.A."/>
            <person name="Sharon I."/>
            <person name="Castelle C.J."/>
            <person name="Probst A.J."/>
            <person name="Thomas B.C."/>
            <person name="Singh A."/>
            <person name="Wilkins M.J."/>
            <person name="Karaoz U."/>
            <person name="Brodie E.L."/>
            <person name="Williams K.H."/>
            <person name="Hubbard S.S."/>
            <person name="Banfield J.F."/>
        </authorList>
    </citation>
    <scope>NUCLEOTIDE SEQUENCE [LARGE SCALE GENOMIC DNA]</scope>
</reference>
<comment type="subcellular location">
    <subcellularLocation>
        <location evidence="1">Cell membrane</location>
        <topology evidence="1">Multi-pass membrane protein</topology>
    </subcellularLocation>
</comment>
<evidence type="ECO:0000313" key="8">
    <source>
        <dbReference type="Proteomes" id="UP000176662"/>
    </source>
</evidence>
<feature type="transmembrane region" description="Helical" evidence="6">
    <location>
        <begin position="440"/>
        <end position="458"/>
    </location>
</feature>
<evidence type="ECO:0000256" key="2">
    <source>
        <dbReference type="ARBA" id="ARBA00022475"/>
    </source>
</evidence>
<dbReference type="Pfam" id="PF01943">
    <property type="entry name" value="Polysacc_synt"/>
    <property type="match status" value="1"/>
</dbReference>
<dbReference type="InterPro" id="IPR002797">
    <property type="entry name" value="Polysacc_synth"/>
</dbReference>
<feature type="transmembrane region" description="Helical" evidence="6">
    <location>
        <begin position="44"/>
        <end position="70"/>
    </location>
</feature>
<proteinExistence type="predicted"/>
<accession>A0A1G2DZ71</accession>
<feature type="transmembrane region" description="Helical" evidence="6">
    <location>
        <begin position="12"/>
        <end position="32"/>
    </location>
</feature>
<evidence type="ECO:0000256" key="1">
    <source>
        <dbReference type="ARBA" id="ARBA00004651"/>
    </source>
</evidence>
<evidence type="ECO:0000256" key="4">
    <source>
        <dbReference type="ARBA" id="ARBA00022989"/>
    </source>
</evidence>
<evidence type="ECO:0000313" key="7">
    <source>
        <dbReference type="EMBL" id="OGZ18341.1"/>
    </source>
</evidence>
<keyword evidence="4 6" id="KW-1133">Transmembrane helix</keyword>
<feature type="transmembrane region" description="Helical" evidence="6">
    <location>
        <begin position="398"/>
        <end position="419"/>
    </location>
</feature>
<dbReference type="PANTHER" id="PTHR30250:SF26">
    <property type="entry name" value="PSMA PROTEIN"/>
    <property type="match status" value="1"/>
</dbReference>
<feature type="transmembrane region" description="Helical" evidence="6">
    <location>
        <begin position="156"/>
        <end position="176"/>
    </location>
</feature>
<evidence type="ECO:0000256" key="5">
    <source>
        <dbReference type="ARBA" id="ARBA00023136"/>
    </source>
</evidence>
<dbReference type="PANTHER" id="PTHR30250">
    <property type="entry name" value="PST FAMILY PREDICTED COLANIC ACID TRANSPORTER"/>
    <property type="match status" value="1"/>
</dbReference>
<name>A0A1G2DZ71_9BACT</name>
<feature type="transmembrane region" description="Helical" evidence="6">
    <location>
        <begin position="373"/>
        <end position="392"/>
    </location>
</feature>
<evidence type="ECO:0000256" key="6">
    <source>
        <dbReference type="SAM" id="Phobius"/>
    </source>
</evidence>
<dbReference type="GO" id="GO:0005886">
    <property type="term" value="C:plasma membrane"/>
    <property type="evidence" value="ECO:0007669"/>
    <property type="project" value="UniProtKB-SubCell"/>
</dbReference>